<sequence length="321" mass="36367">MASPIFLSKPHPGFSAQAFENGAKLALWEFWRFAIRFVDICRGDWRVLLKLSLVSVTWRVVTLPLYKTAQPFLLLTQTLQALEMWLSCFYLLTFAYPDFSWAFWRNFQPFAKSREAMCRSNADRVRKSSLSATKRFPWYIVFLLLLGTLMIEVSQVHAAGLKSRELTATKMLILLALWDSTLKSALGSFVSIAVGAIMTTCLSLQLNLVLIMQFYELHLLMHFLLVPYVSVAQFTATEYSMWVKARGGVICGFMALVYVLVSSSGRLVSPVLMYLLVFPFACFMAEIAEPVPTGISLGAKAHSAWCARQLLWLNRLPSLEE</sequence>
<proteinExistence type="predicted"/>
<dbReference type="AlphaFoldDB" id="A0A1G4IWG6"/>
<reference evidence="3" key="1">
    <citation type="submission" date="2016-03" db="EMBL/GenBank/DDBJ databases">
        <authorList>
            <person name="Devillers Hugo."/>
        </authorList>
    </citation>
    <scope>NUCLEOTIDE SEQUENCE [LARGE SCALE GENOMIC DNA]</scope>
</reference>
<dbReference type="Proteomes" id="UP000189911">
    <property type="component" value="Chromosome B"/>
</dbReference>
<accession>A0A1G4IWG6</accession>
<keyword evidence="1" id="KW-0472">Membrane</keyword>
<feature type="transmembrane region" description="Helical" evidence="1">
    <location>
        <begin position="185"/>
        <end position="210"/>
    </location>
</feature>
<dbReference type="OrthoDB" id="10041630at2759"/>
<feature type="transmembrane region" description="Helical" evidence="1">
    <location>
        <begin position="268"/>
        <end position="288"/>
    </location>
</feature>
<keyword evidence="1" id="KW-0812">Transmembrane</keyword>
<gene>
    <name evidence="2" type="ORF">LANO_0B02190G</name>
</gene>
<evidence type="ECO:0000313" key="2">
    <source>
        <dbReference type="EMBL" id="SCU81166.1"/>
    </source>
</evidence>
<feature type="transmembrane region" description="Helical" evidence="1">
    <location>
        <begin position="84"/>
        <end position="104"/>
    </location>
</feature>
<dbReference type="EMBL" id="LT598450">
    <property type="protein sequence ID" value="SCU81166.1"/>
    <property type="molecule type" value="Genomic_DNA"/>
</dbReference>
<protein>
    <submittedName>
        <fullName evidence="2">LANO_0B02190g1_1</fullName>
    </submittedName>
</protein>
<organism evidence="2 3">
    <name type="scientific">Lachancea nothofagi CBS 11611</name>
    <dbReference type="NCBI Taxonomy" id="1266666"/>
    <lineage>
        <taxon>Eukaryota</taxon>
        <taxon>Fungi</taxon>
        <taxon>Dikarya</taxon>
        <taxon>Ascomycota</taxon>
        <taxon>Saccharomycotina</taxon>
        <taxon>Saccharomycetes</taxon>
        <taxon>Saccharomycetales</taxon>
        <taxon>Saccharomycetaceae</taxon>
        <taxon>Lachancea</taxon>
    </lineage>
</organism>
<feature type="transmembrane region" description="Helical" evidence="1">
    <location>
        <begin position="242"/>
        <end position="261"/>
    </location>
</feature>
<feature type="transmembrane region" description="Helical" evidence="1">
    <location>
        <begin position="217"/>
        <end position="236"/>
    </location>
</feature>
<evidence type="ECO:0000313" key="3">
    <source>
        <dbReference type="Proteomes" id="UP000189911"/>
    </source>
</evidence>
<keyword evidence="3" id="KW-1185">Reference proteome</keyword>
<evidence type="ECO:0000256" key="1">
    <source>
        <dbReference type="SAM" id="Phobius"/>
    </source>
</evidence>
<name>A0A1G4IWG6_9SACH</name>
<feature type="transmembrane region" description="Helical" evidence="1">
    <location>
        <begin position="136"/>
        <end position="156"/>
    </location>
</feature>
<keyword evidence="1" id="KW-1133">Transmembrane helix</keyword>